<dbReference type="InterPro" id="IPR024078">
    <property type="entry name" value="LmbE-like_dom_sf"/>
</dbReference>
<dbReference type="SUPFAM" id="SSF102588">
    <property type="entry name" value="LmbE-like"/>
    <property type="match status" value="1"/>
</dbReference>
<dbReference type="OrthoDB" id="9759749at2"/>
<organism evidence="1 2">
    <name type="scientific">Paraglaciecola arctica BSs20135</name>
    <dbReference type="NCBI Taxonomy" id="493475"/>
    <lineage>
        <taxon>Bacteria</taxon>
        <taxon>Pseudomonadati</taxon>
        <taxon>Pseudomonadota</taxon>
        <taxon>Gammaproteobacteria</taxon>
        <taxon>Alteromonadales</taxon>
        <taxon>Alteromonadaceae</taxon>
        <taxon>Paraglaciecola</taxon>
    </lineage>
</organism>
<protein>
    <recommendedName>
        <fullName evidence="3">LmbE family protein</fullName>
    </recommendedName>
</protein>
<dbReference type="SUPFAM" id="SSF52317">
    <property type="entry name" value="Class I glutamine amidotransferase-like"/>
    <property type="match status" value="1"/>
</dbReference>
<dbReference type="InterPro" id="IPR003737">
    <property type="entry name" value="GlcNAc_PI_deacetylase-related"/>
</dbReference>
<dbReference type="Gene3D" id="3.40.50.10320">
    <property type="entry name" value="LmbE-like"/>
    <property type="match status" value="1"/>
</dbReference>
<name>K6YN87_9ALTE</name>
<dbReference type="eggNOG" id="COG2120">
    <property type="taxonomic scope" value="Bacteria"/>
</dbReference>
<keyword evidence="2" id="KW-1185">Reference proteome</keyword>
<reference evidence="1 2" key="1">
    <citation type="journal article" date="2017" name="Antonie Van Leeuwenhoek">
        <title>Rhizobium rhizosphaerae sp. nov., a novel species isolated from rice rhizosphere.</title>
        <authorList>
            <person name="Zhao J.J."/>
            <person name="Zhang J."/>
            <person name="Zhang R.J."/>
            <person name="Zhang C.W."/>
            <person name="Yin H.Q."/>
            <person name="Zhang X.X."/>
        </authorList>
    </citation>
    <scope>NUCLEOTIDE SEQUENCE [LARGE SCALE GENOMIC DNA]</scope>
    <source>
        <strain evidence="1 2">BSs20135</strain>
    </source>
</reference>
<evidence type="ECO:0000313" key="1">
    <source>
        <dbReference type="EMBL" id="GAC18108.1"/>
    </source>
</evidence>
<dbReference type="CDD" id="cd03143">
    <property type="entry name" value="A4_beta-galactosidase_middle_domain"/>
    <property type="match status" value="1"/>
</dbReference>
<dbReference type="STRING" id="493475.GARC_1128"/>
<dbReference type="Pfam" id="PF02585">
    <property type="entry name" value="PIG-L"/>
    <property type="match status" value="1"/>
</dbReference>
<dbReference type="RefSeq" id="WP_007617573.1">
    <property type="nucleotide sequence ID" value="NZ_BAEO01000013.1"/>
</dbReference>
<evidence type="ECO:0008006" key="3">
    <source>
        <dbReference type="Google" id="ProtNLM"/>
    </source>
</evidence>
<dbReference type="InterPro" id="IPR029062">
    <property type="entry name" value="Class_I_gatase-like"/>
</dbReference>
<proteinExistence type="predicted"/>
<dbReference type="EMBL" id="BAEO01000013">
    <property type="protein sequence ID" value="GAC18108.1"/>
    <property type="molecule type" value="Genomic_DNA"/>
</dbReference>
<accession>K6YN87</accession>
<evidence type="ECO:0000313" key="2">
    <source>
        <dbReference type="Proteomes" id="UP000006327"/>
    </source>
</evidence>
<gene>
    <name evidence="1" type="ORF">GARC_1128</name>
</gene>
<dbReference type="Proteomes" id="UP000006327">
    <property type="component" value="Unassembled WGS sequence"/>
</dbReference>
<comment type="caution">
    <text evidence="1">The sequence shown here is derived from an EMBL/GenBank/DDBJ whole genome shotgun (WGS) entry which is preliminary data.</text>
</comment>
<dbReference type="AlphaFoldDB" id="K6YN87"/>
<sequence>MDNNKQRKKPTNSELNLSALEQLWLQTNSLSTTLTFLQTGAHPDDETTRALSYLSRKMGARVAYFCAVRGEGGQNSIGKEKGTAIGLLRSREMEQAARHVPMELYWSNTDFDTTIRDFGFSKNPEDTFQNWDKEKLLESLVRVIRELKPNVISPTMLDIEGQHGQHRAVTQATIEAYSLAADSTAFPEHFKQGLSVWQANQLLLPAWSASGGTYDEALPPPKAHFELATDIILPIWQQNSYQLAEESRQYHQSQQMGFQVDSQFGVKTPFHVLKEHYENPLPVLGAGVPLSLNDWAKSLNMDINLQSCVNIIQQMQSSFPEHQKLKEQALKALHCLRNVDTKTNVYLEAHLAFKEVQLLKLIADISGLFVEAKLESNSLYCLESSSLTVLFNNTQNSVFDNIQVHLYDQWNKPLTTVKLNHLGAFEEAQKNMHFTVPSREFYPLQRYVSLQNENNALRAELIYQVDGIDIKQNISIPPVIIKPEVDISFTLSARYLNLKKERSFETEVKVSGNRKGHVAVSLQAPKGWTVTPSSAELNLTKHEQTVMFKVSAPNDVNLNAYTLSANVKQGKKQWNSKFQSIDYQHIYATGYTVTAEQKIQVVDCVVPNKSVACLTGATDDYLLQLKSLGITLDVINELTPNVLKSYDTLLVGSLGFASVQETEALKPWILQGGRMVSLYHRPHDNWNPPSHLVIGSPSFRWRVTQEDSPVNYLVPDSPLLNLPNVLDEKTWQGWHKDRGLYFAKEWGNDYNPLLEVIDAEGIRYNGSLLYGKIGNGEHIHCSLLLGYQLERVVSGAASFIANLLTYKV</sequence>